<feature type="transmembrane region" description="Helical" evidence="8">
    <location>
        <begin position="30"/>
        <end position="52"/>
    </location>
</feature>
<proteinExistence type="inferred from homology"/>
<evidence type="ECO:0000256" key="5">
    <source>
        <dbReference type="ARBA" id="ARBA00022692"/>
    </source>
</evidence>
<dbReference type="EMBL" id="DXAQ01000030">
    <property type="protein sequence ID" value="HIZ88689.1"/>
    <property type="molecule type" value="Genomic_DNA"/>
</dbReference>
<evidence type="ECO:0000313" key="10">
    <source>
        <dbReference type="Proteomes" id="UP000824176"/>
    </source>
</evidence>
<dbReference type="InterPro" id="IPR052017">
    <property type="entry name" value="TSUP"/>
</dbReference>
<dbReference type="InterPro" id="IPR002781">
    <property type="entry name" value="TM_pro_TauE-like"/>
</dbReference>
<evidence type="ECO:0000256" key="7">
    <source>
        <dbReference type="ARBA" id="ARBA00023136"/>
    </source>
</evidence>
<keyword evidence="7 8" id="KW-0472">Membrane</keyword>
<dbReference type="GO" id="GO:0005886">
    <property type="term" value="C:plasma membrane"/>
    <property type="evidence" value="ECO:0007669"/>
    <property type="project" value="UniProtKB-SubCell"/>
</dbReference>
<reference evidence="9" key="1">
    <citation type="journal article" date="2021" name="PeerJ">
        <title>Extensive microbial diversity within the chicken gut microbiome revealed by metagenomics and culture.</title>
        <authorList>
            <person name="Gilroy R."/>
            <person name="Ravi A."/>
            <person name="Getino M."/>
            <person name="Pursley I."/>
            <person name="Horton D.L."/>
            <person name="Alikhan N.F."/>
            <person name="Baker D."/>
            <person name="Gharbi K."/>
            <person name="Hall N."/>
            <person name="Watson M."/>
            <person name="Adriaenssens E.M."/>
            <person name="Foster-Nyarko E."/>
            <person name="Jarju S."/>
            <person name="Secka A."/>
            <person name="Antonio M."/>
            <person name="Oren A."/>
            <person name="Chaudhuri R.R."/>
            <person name="La Ragione R."/>
            <person name="Hildebrand F."/>
            <person name="Pallen M.J."/>
        </authorList>
    </citation>
    <scope>NUCLEOTIDE SEQUENCE</scope>
    <source>
        <strain evidence="9">ChiW4-1371</strain>
    </source>
</reference>
<organism evidence="9 10">
    <name type="scientific">Candidatus Mucispirillum faecigallinarum</name>
    <dbReference type="NCBI Taxonomy" id="2838699"/>
    <lineage>
        <taxon>Bacteria</taxon>
        <taxon>Pseudomonadati</taxon>
        <taxon>Deferribacterota</taxon>
        <taxon>Deferribacteres</taxon>
        <taxon>Deferribacterales</taxon>
        <taxon>Mucispirillaceae</taxon>
        <taxon>Mucispirillum</taxon>
    </lineage>
</organism>
<keyword evidence="3" id="KW-0813">Transport</keyword>
<dbReference type="Proteomes" id="UP000824176">
    <property type="component" value="Unassembled WGS sequence"/>
</dbReference>
<name>A0A9D2GT51_9BACT</name>
<evidence type="ECO:0000256" key="1">
    <source>
        <dbReference type="ARBA" id="ARBA00004651"/>
    </source>
</evidence>
<protein>
    <recommendedName>
        <fullName evidence="8">Probable membrane transporter protein</fullName>
    </recommendedName>
</protein>
<evidence type="ECO:0000256" key="3">
    <source>
        <dbReference type="ARBA" id="ARBA00022448"/>
    </source>
</evidence>
<evidence type="ECO:0000256" key="8">
    <source>
        <dbReference type="RuleBase" id="RU363041"/>
    </source>
</evidence>
<accession>A0A9D2GT51</accession>
<evidence type="ECO:0000256" key="4">
    <source>
        <dbReference type="ARBA" id="ARBA00022475"/>
    </source>
</evidence>
<gene>
    <name evidence="9" type="ORF">H9804_01995</name>
</gene>
<keyword evidence="6 8" id="KW-1133">Transmembrane helix</keyword>
<feature type="transmembrane region" description="Helical" evidence="8">
    <location>
        <begin position="7"/>
        <end position="24"/>
    </location>
</feature>
<feature type="transmembrane region" description="Helical" evidence="8">
    <location>
        <begin position="235"/>
        <end position="256"/>
    </location>
</feature>
<comment type="subcellular location">
    <subcellularLocation>
        <location evidence="1 8">Cell membrane</location>
        <topology evidence="1 8">Multi-pass membrane protein</topology>
    </subcellularLocation>
</comment>
<feature type="transmembrane region" description="Helical" evidence="8">
    <location>
        <begin position="104"/>
        <end position="123"/>
    </location>
</feature>
<reference evidence="9" key="2">
    <citation type="submission" date="2021-04" db="EMBL/GenBank/DDBJ databases">
        <authorList>
            <person name="Gilroy R."/>
        </authorList>
    </citation>
    <scope>NUCLEOTIDE SEQUENCE</scope>
    <source>
        <strain evidence="9">ChiW4-1371</strain>
    </source>
</reference>
<evidence type="ECO:0000313" key="9">
    <source>
        <dbReference type="EMBL" id="HIZ88689.1"/>
    </source>
</evidence>
<dbReference type="PANTHER" id="PTHR30269">
    <property type="entry name" value="TRANSMEMBRANE PROTEIN YFCA"/>
    <property type="match status" value="1"/>
</dbReference>
<evidence type="ECO:0000256" key="2">
    <source>
        <dbReference type="ARBA" id="ARBA00009142"/>
    </source>
</evidence>
<feature type="transmembrane region" description="Helical" evidence="8">
    <location>
        <begin position="139"/>
        <end position="158"/>
    </location>
</feature>
<feature type="transmembrane region" description="Helical" evidence="8">
    <location>
        <begin position="164"/>
        <end position="184"/>
    </location>
</feature>
<comment type="caution">
    <text evidence="9">The sequence shown here is derived from an EMBL/GenBank/DDBJ whole genome shotgun (WGS) entry which is preliminary data.</text>
</comment>
<comment type="similarity">
    <text evidence="2 8">Belongs to the 4-toluene sulfonate uptake permease (TSUP) (TC 2.A.102) family.</text>
</comment>
<keyword evidence="4 8" id="KW-1003">Cell membrane</keyword>
<feature type="transmembrane region" description="Helical" evidence="8">
    <location>
        <begin position="73"/>
        <end position="92"/>
    </location>
</feature>
<feature type="transmembrane region" description="Helical" evidence="8">
    <location>
        <begin position="205"/>
        <end position="223"/>
    </location>
</feature>
<sequence>MEYISDSYYILTFLIVASFCAGFIDSIAGGGGFILVPALMLAGLTPTMAVATNKLPAVFGTATAAYNFIRSKTMIWPIALVGLVCAMLGGMAGSHLNLGFSQDTLNKIVLFILPIAAIVTFIPKKNMKQNVTDFSKKELYIAAPFITFALGIYDGFFGPGMGTFLIIAFYSILGMNMVNASAVAKIVNFASGAGALITYVNAGKVLFVIGVPLLIANVLGSYIGSKMAIKNGQAFVKKILIVVFIVMFVSLIIKIVQA</sequence>
<keyword evidence="5 8" id="KW-0812">Transmembrane</keyword>
<dbReference type="AlphaFoldDB" id="A0A9D2GT51"/>
<dbReference type="Pfam" id="PF01925">
    <property type="entry name" value="TauE"/>
    <property type="match status" value="1"/>
</dbReference>
<dbReference type="PANTHER" id="PTHR30269:SF0">
    <property type="entry name" value="MEMBRANE TRANSPORTER PROTEIN YFCA-RELATED"/>
    <property type="match status" value="1"/>
</dbReference>
<evidence type="ECO:0000256" key="6">
    <source>
        <dbReference type="ARBA" id="ARBA00022989"/>
    </source>
</evidence>